<dbReference type="InterPro" id="IPR050680">
    <property type="entry name" value="YpeA/RimI_acetyltransf"/>
</dbReference>
<evidence type="ECO:0000256" key="1">
    <source>
        <dbReference type="ARBA" id="ARBA00022679"/>
    </source>
</evidence>
<dbReference type="Gene3D" id="3.40.630.30">
    <property type="match status" value="1"/>
</dbReference>
<dbReference type="PROSITE" id="PS51186">
    <property type="entry name" value="GNAT"/>
    <property type="match status" value="1"/>
</dbReference>
<name>A0A7W4I430_GLUDI</name>
<comment type="caution">
    <text evidence="4">The sequence shown here is derived from an EMBL/GenBank/DDBJ whole genome shotgun (WGS) entry which is preliminary data.</text>
</comment>
<keyword evidence="2" id="KW-0012">Acyltransferase</keyword>
<dbReference type="GO" id="GO:0016747">
    <property type="term" value="F:acyltransferase activity, transferring groups other than amino-acyl groups"/>
    <property type="evidence" value="ECO:0007669"/>
    <property type="project" value="InterPro"/>
</dbReference>
<evidence type="ECO:0000313" key="4">
    <source>
        <dbReference type="EMBL" id="MBB2155537.1"/>
    </source>
</evidence>
<dbReference type="InterPro" id="IPR016181">
    <property type="entry name" value="Acyl_CoA_acyltransferase"/>
</dbReference>
<dbReference type="AlphaFoldDB" id="A0A7W4I430"/>
<dbReference type="InterPro" id="IPR013653">
    <property type="entry name" value="GCN5-like_dom"/>
</dbReference>
<dbReference type="PANTHER" id="PTHR43420:SF3">
    <property type="entry name" value="N-ACETYLTRANSFERASE DOMAIN-CONTAINING PROTEIN"/>
    <property type="match status" value="1"/>
</dbReference>
<dbReference type="EMBL" id="JABEQG010000005">
    <property type="protein sequence ID" value="MBB2155537.1"/>
    <property type="molecule type" value="Genomic_DNA"/>
</dbReference>
<evidence type="ECO:0000313" key="5">
    <source>
        <dbReference type="Proteomes" id="UP000550787"/>
    </source>
</evidence>
<accession>A0A7W4I430</accession>
<keyword evidence="1 4" id="KW-0808">Transferase</keyword>
<organism evidence="4 5">
    <name type="scientific">Gluconacetobacter diazotrophicus</name>
    <name type="common">Acetobacter diazotrophicus</name>
    <dbReference type="NCBI Taxonomy" id="33996"/>
    <lineage>
        <taxon>Bacteria</taxon>
        <taxon>Pseudomonadati</taxon>
        <taxon>Pseudomonadota</taxon>
        <taxon>Alphaproteobacteria</taxon>
        <taxon>Acetobacterales</taxon>
        <taxon>Acetobacteraceae</taxon>
        <taxon>Gluconacetobacter</taxon>
    </lineage>
</organism>
<dbReference type="PANTHER" id="PTHR43420">
    <property type="entry name" value="ACETYLTRANSFERASE"/>
    <property type="match status" value="1"/>
</dbReference>
<feature type="domain" description="N-acetyltransferase" evidence="3">
    <location>
        <begin position="139"/>
        <end position="267"/>
    </location>
</feature>
<evidence type="ECO:0000259" key="3">
    <source>
        <dbReference type="PROSITE" id="PS51186"/>
    </source>
</evidence>
<proteinExistence type="predicted"/>
<dbReference type="Proteomes" id="UP000550787">
    <property type="component" value="Unassembled WGS sequence"/>
</dbReference>
<protein>
    <submittedName>
        <fullName evidence="4">GNAT family N-acetyltransferase</fullName>
    </submittedName>
</protein>
<sequence>MPTSWRRHPKSSSRWWHSSKVGSRRRDSRAGCGSIDVTDFNIRQEVLDRPVWNALSGRQGALAIGDDEVRRFDPAIGPFGAARTNTARHLDLLADLSGSGEFWTVEKEAVPPPSGAVIIRSAECLQMVASRVTEDSRRFSFSELGESDAAEMLALATLTAPGPFLAGTWRLGGFVGIRDRGRLVAMAGERLKPGRFTEVSGVCTHPDHRGRGYAAFLMRTVATRILDRGERPFLHSYADNTGAIALYEALGFRPHQRVTATVMRARK</sequence>
<reference evidence="4 5" key="1">
    <citation type="submission" date="2020-04" db="EMBL/GenBank/DDBJ databases">
        <title>Description of novel Gluconacetobacter.</title>
        <authorList>
            <person name="Sombolestani A."/>
        </authorList>
    </citation>
    <scope>NUCLEOTIDE SEQUENCE [LARGE SCALE GENOMIC DNA]</scope>
    <source>
        <strain evidence="4 5">LMG 7603</strain>
    </source>
</reference>
<gene>
    <name evidence="4" type="ORF">HLH33_04310</name>
</gene>
<evidence type="ECO:0000256" key="2">
    <source>
        <dbReference type="ARBA" id="ARBA00023315"/>
    </source>
</evidence>
<dbReference type="CDD" id="cd04301">
    <property type="entry name" value="NAT_SF"/>
    <property type="match status" value="1"/>
</dbReference>
<dbReference type="SUPFAM" id="SSF55729">
    <property type="entry name" value="Acyl-CoA N-acyltransferases (Nat)"/>
    <property type="match status" value="1"/>
</dbReference>
<dbReference type="InterPro" id="IPR000182">
    <property type="entry name" value="GNAT_dom"/>
</dbReference>
<dbReference type="Pfam" id="PF08445">
    <property type="entry name" value="FR47"/>
    <property type="match status" value="1"/>
</dbReference>